<name>A0A9W8QTT2_9HYPO</name>
<accession>A0A9W8QTT2</accession>
<feature type="domain" description="Amidohydrolase 3" evidence="1">
    <location>
        <begin position="56"/>
        <end position="569"/>
    </location>
</feature>
<dbReference type="EMBL" id="JAOQAV010000156">
    <property type="protein sequence ID" value="KAJ4176767.1"/>
    <property type="molecule type" value="Genomic_DNA"/>
</dbReference>
<organism evidence="2 3">
    <name type="scientific">Fusarium falciforme</name>
    <dbReference type="NCBI Taxonomy" id="195108"/>
    <lineage>
        <taxon>Eukaryota</taxon>
        <taxon>Fungi</taxon>
        <taxon>Dikarya</taxon>
        <taxon>Ascomycota</taxon>
        <taxon>Pezizomycotina</taxon>
        <taxon>Sordariomycetes</taxon>
        <taxon>Hypocreomycetidae</taxon>
        <taxon>Hypocreales</taxon>
        <taxon>Nectriaceae</taxon>
        <taxon>Fusarium</taxon>
        <taxon>Fusarium solani species complex</taxon>
    </lineage>
</organism>
<dbReference type="Gene3D" id="3.10.310.70">
    <property type="match status" value="1"/>
</dbReference>
<protein>
    <recommendedName>
        <fullName evidence="1">Amidohydrolase 3 domain-containing protein</fullName>
    </recommendedName>
</protein>
<gene>
    <name evidence="2" type="ORF">NW755_014237</name>
</gene>
<dbReference type="Pfam" id="PF07969">
    <property type="entry name" value="Amidohydro_3"/>
    <property type="match status" value="1"/>
</dbReference>
<sequence>MSSPTIPIQNVAYVNGEVIRSARAPVAQAILILDGKVAAVGTNEDVKAAVPDGVEVKNLSGAVVVPGLIDNHPHLLHFAAFKAPLVDIQDVKNHAEIIALIRERANSTPKGEWIVCSPIGEQHFFQRRSYKTLEEGTFPTRQVLDQATTDHPVAIQAWAPVVPNIAGFNSKALEKLGLDSKTPNKVSNVYFDKDDNGELTGVARGHVNAYYNLDKFWLSLAAQMPPVVNPNLVYGSTVQGMAEYNAMGITAIHEAHAMEEAHIGVYKHLRANQDLTLRVQCSHELEPNALIGNEPRNMAEINRILQVALGDVDTDDDWLRISGITTCAFGPAYCGVMLWTKGYLDAYGNRTGGMRRTDMNKIEAAFDFCARTGLKLNICSCSPEEHDQYIDLTGKMKDKYNMGNPEWLIEHGYLMRPDQPKKLKDLGYDITVSGAFTHGKGDMLVERFGEESLASLNMFRAMIDGGLKPAGSMDWGPINPWEQMALAVTHLMASGKNNAKPNQVVTRQEAFEMWTTNGAHVLRWKGIGDLDVGSHADIAIIDRNPITCHIDDLPGTKVHRTILGGKVVYNDGTIG</sequence>
<dbReference type="InterPro" id="IPR011059">
    <property type="entry name" value="Metal-dep_hydrolase_composite"/>
</dbReference>
<dbReference type="Gene3D" id="2.30.40.10">
    <property type="entry name" value="Urease, subunit C, domain 1"/>
    <property type="match status" value="1"/>
</dbReference>
<dbReference type="InterPro" id="IPR032466">
    <property type="entry name" value="Metal_Hydrolase"/>
</dbReference>
<dbReference type="PANTHER" id="PTHR22642">
    <property type="entry name" value="IMIDAZOLONEPROPIONASE"/>
    <property type="match status" value="1"/>
</dbReference>
<dbReference type="AlphaFoldDB" id="A0A9W8QTT2"/>
<dbReference type="Proteomes" id="UP001152087">
    <property type="component" value="Unassembled WGS sequence"/>
</dbReference>
<dbReference type="SUPFAM" id="SSF51556">
    <property type="entry name" value="Metallo-dependent hydrolases"/>
    <property type="match status" value="1"/>
</dbReference>
<dbReference type="SUPFAM" id="SSF51338">
    <property type="entry name" value="Composite domain of metallo-dependent hydrolases"/>
    <property type="match status" value="1"/>
</dbReference>
<reference evidence="2" key="1">
    <citation type="submission" date="2022-09" db="EMBL/GenBank/DDBJ databases">
        <title>Fusarium specimens isolated from Avocado Roots.</title>
        <authorList>
            <person name="Stajich J."/>
            <person name="Roper C."/>
            <person name="Heimlech-Rivalta G."/>
        </authorList>
    </citation>
    <scope>NUCLEOTIDE SEQUENCE</scope>
    <source>
        <strain evidence="2">A02</strain>
    </source>
</reference>
<evidence type="ECO:0000259" key="1">
    <source>
        <dbReference type="Pfam" id="PF07969"/>
    </source>
</evidence>
<proteinExistence type="predicted"/>
<dbReference type="PANTHER" id="PTHR22642:SF2">
    <property type="entry name" value="PROTEIN LONG AFTER FAR-RED 3"/>
    <property type="match status" value="1"/>
</dbReference>
<dbReference type="InterPro" id="IPR013108">
    <property type="entry name" value="Amidohydro_3"/>
</dbReference>
<keyword evidence="3" id="KW-1185">Reference proteome</keyword>
<dbReference type="Gene3D" id="3.20.20.140">
    <property type="entry name" value="Metal-dependent hydrolases"/>
    <property type="match status" value="1"/>
</dbReference>
<comment type="caution">
    <text evidence="2">The sequence shown here is derived from an EMBL/GenBank/DDBJ whole genome shotgun (WGS) entry which is preliminary data.</text>
</comment>
<evidence type="ECO:0000313" key="3">
    <source>
        <dbReference type="Proteomes" id="UP001152087"/>
    </source>
</evidence>
<dbReference type="GO" id="GO:0016810">
    <property type="term" value="F:hydrolase activity, acting on carbon-nitrogen (but not peptide) bonds"/>
    <property type="evidence" value="ECO:0007669"/>
    <property type="project" value="InterPro"/>
</dbReference>
<evidence type="ECO:0000313" key="2">
    <source>
        <dbReference type="EMBL" id="KAJ4176767.1"/>
    </source>
</evidence>
<dbReference type="OrthoDB" id="5595695at2759"/>